<organism evidence="2 4">
    <name type="scientific">Dickeya dianthicola</name>
    <dbReference type="NCBI Taxonomy" id="204039"/>
    <lineage>
        <taxon>Bacteria</taxon>
        <taxon>Pseudomonadati</taxon>
        <taxon>Pseudomonadota</taxon>
        <taxon>Gammaproteobacteria</taxon>
        <taxon>Enterobacterales</taxon>
        <taxon>Pectobacteriaceae</taxon>
        <taxon>Dickeya</taxon>
    </lineage>
</organism>
<dbReference type="Gene3D" id="3.20.20.140">
    <property type="entry name" value="Metal-dependent hydrolases"/>
    <property type="match status" value="1"/>
</dbReference>
<feature type="domain" description="Amidohydrolase 3" evidence="1">
    <location>
        <begin position="120"/>
        <end position="641"/>
    </location>
</feature>
<reference evidence="3 5" key="2">
    <citation type="submission" date="2018-09" db="EMBL/GenBank/DDBJ databases">
        <title>Phylogenetic diversity of Pectobacterium and Dickeya strains causing blackleg disease of potato in Morocco.</title>
        <authorList>
            <person name="Oulghazi S."/>
            <person name="Moumni M."/>
            <person name="Faure D."/>
        </authorList>
    </citation>
    <scope>NUCLEOTIDE SEQUENCE [LARGE SCALE GENOMIC DNA]</scope>
    <source>
        <strain evidence="3 5">S4.16.03.LID</strain>
    </source>
</reference>
<dbReference type="PANTHER" id="PTHR22642">
    <property type="entry name" value="IMIDAZOLONEPROPIONASE"/>
    <property type="match status" value="1"/>
</dbReference>
<dbReference type="InterPro" id="IPR032466">
    <property type="entry name" value="Metal_Hydrolase"/>
</dbReference>
<dbReference type="PANTHER" id="PTHR22642:SF2">
    <property type="entry name" value="PROTEIN LONG AFTER FAR-RED 3"/>
    <property type="match status" value="1"/>
</dbReference>
<dbReference type="EMBL" id="QZDO01000028">
    <property type="protein sequence ID" value="RJL73672.1"/>
    <property type="molecule type" value="Genomic_DNA"/>
</dbReference>
<gene>
    <name evidence="3" type="ORF">D5077_09085</name>
    <name evidence="2" type="ORF">DF213_09520</name>
</gene>
<name>A0AAP2D170_9GAMM</name>
<reference evidence="2 4" key="1">
    <citation type="submission" date="2018-05" db="EMBL/GenBank/DDBJ databases">
        <title>Genomic diversity of pathogens causing Blackleg of Potato in Pakistan.</title>
        <authorList>
            <person name="Sarfraz S."/>
            <person name="Riaz K."/>
            <person name="Oulghazi S."/>
            <person name="Cigna J."/>
            <person name="Sahi S.T."/>
            <person name="Khan S.H."/>
            <person name="Hameed A."/>
            <person name="Faure D."/>
        </authorList>
    </citation>
    <scope>NUCLEOTIDE SEQUENCE [LARGE SCALE GENOMIC DNA]</scope>
    <source>
        <strain evidence="2 4">SS70</strain>
    </source>
</reference>
<dbReference type="GO" id="GO:0016810">
    <property type="term" value="F:hydrolase activity, acting on carbon-nitrogen (but not peptide) bonds"/>
    <property type="evidence" value="ECO:0007669"/>
    <property type="project" value="InterPro"/>
</dbReference>
<dbReference type="InterPro" id="IPR033932">
    <property type="entry name" value="YtcJ-like"/>
</dbReference>
<dbReference type="Proteomes" id="UP000245055">
    <property type="component" value="Unassembled WGS sequence"/>
</dbReference>
<dbReference type="Gene3D" id="2.30.40.10">
    <property type="entry name" value="Urease, subunit C, domain 1"/>
    <property type="match status" value="1"/>
</dbReference>
<dbReference type="SUPFAM" id="SSF51556">
    <property type="entry name" value="Metallo-dependent hydrolases"/>
    <property type="match status" value="1"/>
</dbReference>
<evidence type="ECO:0000313" key="5">
    <source>
        <dbReference type="Proteomes" id="UP000266633"/>
    </source>
</evidence>
<dbReference type="AlphaFoldDB" id="A0AAP2D170"/>
<keyword evidence="5" id="KW-1185">Reference proteome</keyword>
<dbReference type="SUPFAM" id="SSF51338">
    <property type="entry name" value="Composite domain of metallo-dependent hydrolases"/>
    <property type="match status" value="1"/>
</dbReference>
<proteinExistence type="predicted"/>
<accession>A0AAP2D170</accession>
<evidence type="ECO:0000313" key="2">
    <source>
        <dbReference type="EMBL" id="PWD73886.1"/>
    </source>
</evidence>
<dbReference type="InterPro" id="IPR013108">
    <property type="entry name" value="Amidohydro_3"/>
</dbReference>
<dbReference type="Pfam" id="PF07969">
    <property type="entry name" value="Amidohydro_3"/>
    <property type="match status" value="1"/>
</dbReference>
<dbReference type="InterPro" id="IPR011059">
    <property type="entry name" value="Metal-dep_hydrolase_composite"/>
</dbReference>
<dbReference type="Proteomes" id="UP000266633">
    <property type="component" value="Unassembled WGS sequence"/>
</dbReference>
<evidence type="ECO:0000313" key="3">
    <source>
        <dbReference type="EMBL" id="RJL73672.1"/>
    </source>
</evidence>
<dbReference type="CDD" id="cd01300">
    <property type="entry name" value="YtcJ_like"/>
    <property type="match status" value="1"/>
</dbReference>
<sequence>MVFLNNSLLKGNFMTHACNHSDSITCSCCSPLWKSFIPDIIINISNDINKVNTETLIFRTATDANGPSGGTILTLENGQNTPVEAMGIQDGAIVATGSYDYVKTQMPPGTQERVLSGSQTLIPGLIEPHVHIIPTAVLNLATDVSPFLGQNLRSQVAQTPEDQYTRQWVTSQLKHVMESGPYMGGWVVGHNVDPSLFLGDEKAFDATILDQEIGIDKPVFIMNASMHLAYINSHAIAIVQQYYKDKGQPITVSPDGILAEIAGITPVIAVIASSQNPLTFPFQLNQSIDNIFEQASQRGVTYLFDAGIEPWDGKSLFNQPLLLKLKARASRCSIRIGGALVVTSPDDFKNKINNRYLPNAGDNRFNLPSIKVVSDGSNQGLTGYQLQPYCCNNNYEKTASEQNIGVFNFNVDYPTIFNSLVSDAVQYNWSLMIHANGGQAIDRTLSAFKQAGVTQDTYNERRDRMEHASLLSDQNLDDMKALGISPSFLIGHVGYWGWVFQQTILGEQRTALLDRCQSALKQGMRITLHSDNSVTPLGPLRMMEQAISRVMEGAPANCDSPVLNEQESISRFEALKAMTYDAAWQCHADQWIGSLTAGKCADFAILAESPLTYQSTDKNNPVAGMRDIPVLETWKGGWQVYPKSAS</sequence>
<evidence type="ECO:0000259" key="1">
    <source>
        <dbReference type="Pfam" id="PF07969"/>
    </source>
</evidence>
<comment type="caution">
    <text evidence="2">The sequence shown here is derived from an EMBL/GenBank/DDBJ whole genome shotgun (WGS) entry which is preliminary data.</text>
</comment>
<protein>
    <submittedName>
        <fullName evidence="2">Amidohydrolase</fullName>
    </submittedName>
</protein>
<dbReference type="EMBL" id="QESZ01000012">
    <property type="protein sequence ID" value="PWD73886.1"/>
    <property type="molecule type" value="Genomic_DNA"/>
</dbReference>
<evidence type="ECO:0000313" key="4">
    <source>
        <dbReference type="Proteomes" id="UP000245055"/>
    </source>
</evidence>
<dbReference type="Gene3D" id="3.10.310.70">
    <property type="match status" value="1"/>
</dbReference>